<proteinExistence type="predicted"/>
<dbReference type="EMBL" id="JAAIUW010000001">
    <property type="protein sequence ID" value="KAF7845232.1"/>
    <property type="molecule type" value="Genomic_DNA"/>
</dbReference>
<evidence type="ECO:0000256" key="1">
    <source>
        <dbReference type="SAM" id="MobiDB-lite"/>
    </source>
</evidence>
<sequence>MVRVFGYTRRDKTSGGGLSRGKAPDTTQSLRH</sequence>
<name>A0A834XHK5_9FABA</name>
<keyword evidence="3" id="KW-1185">Reference proteome</keyword>
<organism evidence="2 3">
    <name type="scientific">Senna tora</name>
    <dbReference type="NCBI Taxonomy" id="362788"/>
    <lineage>
        <taxon>Eukaryota</taxon>
        <taxon>Viridiplantae</taxon>
        <taxon>Streptophyta</taxon>
        <taxon>Embryophyta</taxon>
        <taxon>Tracheophyta</taxon>
        <taxon>Spermatophyta</taxon>
        <taxon>Magnoliopsida</taxon>
        <taxon>eudicotyledons</taxon>
        <taxon>Gunneridae</taxon>
        <taxon>Pentapetalae</taxon>
        <taxon>rosids</taxon>
        <taxon>fabids</taxon>
        <taxon>Fabales</taxon>
        <taxon>Fabaceae</taxon>
        <taxon>Caesalpinioideae</taxon>
        <taxon>Cassia clade</taxon>
        <taxon>Senna</taxon>
    </lineage>
</organism>
<evidence type="ECO:0000313" key="3">
    <source>
        <dbReference type="Proteomes" id="UP000634136"/>
    </source>
</evidence>
<protein>
    <submittedName>
        <fullName evidence="2">Uncharacterized protein</fullName>
    </submittedName>
</protein>
<evidence type="ECO:0000313" key="2">
    <source>
        <dbReference type="EMBL" id="KAF7845232.1"/>
    </source>
</evidence>
<feature type="region of interest" description="Disordered" evidence="1">
    <location>
        <begin position="1"/>
        <end position="32"/>
    </location>
</feature>
<gene>
    <name evidence="2" type="ORF">G2W53_002137</name>
</gene>
<accession>A0A834XHK5</accession>
<dbReference type="Proteomes" id="UP000634136">
    <property type="component" value="Unassembled WGS sequence"/>
</dbReference>
<dbReference type="AlphaFoldDB" id="A0A834XHK5"/>
<comment type="caution">
    <text evidence="2">The sequence shown here is derived from an EMBL/GenBank/DDBJ whole genome shotgun (WGS) entry which is preliminary data.</text>
</comment>
<reference evidence="2" key="1">
    <citation type="submission" date="2020-09" db="EMBL/GenBank/DDBJ databases">
        <title>Genome-Enabled Discovery of Anthraquinone Biosynthesis in Senna tora.</title>
        <authorList>
            <person name="Kang S.-H."/>
            <person name="Pandey R.P."/>
            <person name="Lee C.-M."/>
            <person name="Sim J.-S."/>
            <person name="Jeong J.-T."/>
            <person name="Choi B.-S."/>
            <person name="Jung M."/>
            <person name="Ginzburg D."/>
            <person name="Zhao K."/>
            <person name="Won S.Y."/>
            <person name="Oh T.-J."/>
            <person name="Yu Y."/>
            <person name="Kim N.-H."/>
            <person name="Lee O.R."/>
            <person name="Lee T.-H."/>
            <person name="Bashyal P."/>
            <person name="Kim T.-S."/>
            <person name="Lee W.-H."/>
            <person name="Kawkins C."/>
            <person name="Kim C.-K."/>
            <person name="Kim J.S."/>
            <person name="Ahn B.O."/>
            <person name="Rhee S.Y."/>
            <person name="Sohng J.K."/>
        </authorList>
    </citation>
    <scope>NUCLEOTIDE SEQUENCE</scope>
    <source>
        <tissue evidence="2">Leaf</tissue>
    </source>
</reference>